<protein>
    <submittedName>
        <fullName evidence="1">Glutamine cyclotransferase</fullName>
    </submittedName>
</protein>
<comment type="caution">
    <text evidence="1">The sequence shown here is derived from an EMBL/GenBank/DDBJ whole genome shotgun (WGS) entry which is preliminary data.</text>
</comment>
<evidence type="ECO:0000313" key="1">
    <source>
        <dbReference type="EMBL" id="KOO26540.1"/>
    </source>
</evidence>
<dbReference type="PANTHER" id="PTHR31270">
    <property type="entry name" value="GLUTAMINYL-PEPTIDE CYCLOTRANSFERASE"/>
    <property type="match status" value="1"/>
</dbReference>
<reference evidence="2" key="1">
    <citation type="journal article" date="2015" name="PLoS Genet.">
        <title>Genome Sequence and Transcriptome Analyses of Chrysochromulina tobin: Metabolic Tools for Enhanced Algal Fitness in the Prominent Order Prymnesiales (Haptophyceae).</title>
        <authorList>
            <person name="Hovde B.T."/>
            <person name="Deodato C.R."/>
            <person name="Hunsperger H.M."/>
            <person name="Ryken S.A."/>
            <person name="Yost W."/>
            <person name="Jha R.K."/>
            <person name="Patterson J."/>
            <person name="Monnat R.J. Jr."/>
            <person name="Barlow S.B."/>
            <person name="Starkenburg S.R."/>
            <person name="Cattolico R.A."/>
        </authorList>
    </citation>
    <scope>NUCLEOTIDE SEQUENCE</scope>
    <source>
        <strain evidence="2">CCMP291</strain>
    </source>
</reference>
<dbReference type="EMBL" id="JWZX01002837">
    <property type="protein sequence ID" value="KOO26540.1"/>
    <property type="molecule type" value="Genomic_DNA"/>
</dbReference>
<sequence>MPAGMREGWGLTSDDRGTLYASDGTSTIHVLGGNLEGDAIEVKRTVEVTAAGRPLADINDMQWIHGELWANLFRQDRLAVIDPLSGAVRCFVDLSGLLGREERQRLGYEEVLNGIAHDARGDRLFVTGKCWPKLFEIEVEEPAWRRP</sequence>
<keyword evidence="2" id="KW-1185">Reference proteome</keyword>
<dbReference type="Proteomes" id="UP000037460">
    <property type="component" value="Unassembled WGS sequence"/>
</dbReference>
<name>A0A0M0JJ93_9EUKA</name>
<dbReference type="InterPro" id="IPR007788">
    <property type="entry name" value="QCT"/>
</dbReference>
<evidence type="ECO:0000313" key="2">
    <source>
        <dbReference type="Proteomes" id="UP000037460"/>
    </source>
</evidence>
<dbReference type="Pfam" id="PF05096">
    <property type="entry name" value="Glu_cyclase_2"/>
    <property type="match status" value="1"/>
</dbReference>
<dbReference type="OrthoDB" id="409395at2759"/>
<keyword evidence="1" id="KW-0808">Transferase</keyword>
<gene>
    <name evidence="1" type="ORF">Ctob_006981</name>
</gene>
<proteinExistence type="predicted"/>
<dbReference type="SUPFAM" id="SSF50969">
    <property type="entry name" value="YVTN repeat-like/Quinoprotein amine dehydrogenase"/>
    <property type="match status" value="1"/>
</dbReference>
<dbReference type="PANTHER" id="PTHR31270:SF1">
    <property type="entry name" value="GLUTAMINYL-PEPTIDE CYCLOTRANSFERASE"/>
    <property type="match status" value="1"/>
</dbReference>
<dbReference type="GO" id="GO:0016603">
    <property type="term" value="F:glutaminyl-peptide cyclotransferase activity"/>
    <property type="evidence" value="ECO:0007669"/>
    <property type="project" value="InterPro"/>
</dbReference>
<dbReference type="InterPro" id="IPR011044">
    <property type="entry name" value="Quino_amine_DH_bsu"/>
</dbReference>
<dbReference type="AlphaFoldDB" id="A0A0M0JJ93"/>
<organism evidence="1 2">
    <name type="scientific">Chrysochromulina tobinii</name>
    <dbReference type="NCBI Taxonomy" id="1460289"/>
    <lineage>
        <taxon>Eukaryota</taxon>
        <taxon>Haptista</taxon>
        <taxon>Haptophyta</taxon>
        <taxon>Prymnesiophyceae</taxon>
        <taxon>Prymnesiales</taxon>
        <taxon>Chrysochromulinaceae</taxon>
        <taxon>Chrysochromulina</taxon>
    </lineage>
</organism>
<accession>A0A0M0JJ93</accession>